<dbReference type="Proteomes" id="UP001456344">
    <property type="component" value="Chromosome"/>
</dbReference>
<protein>
    <submittedName>
        <fullName evidence="1">Type VII secretion protein EccB</fullName>
    </submittedName>
</protein>
<keyword evidence="2" id="KW-1185">Reference proteome</keyword>
<name>A0ACD5BE76_9PSEU</name>
<proteinExistence type="predicted"/>
<sequence length="476" mass="48454">MKSRKDQVQAYFFVVGRLAAAVTHGKPDALESPSKRMTTGTVLGFVLAAVIMGVFGIFGMFVPATGNSSWKQDGAIVMDETSGARYVYLAGQLRPVLNYSSARLVAGQSGGQISSVSPGSLAGTPVGQPIGIAGAPDSLPAADKVKGGTWTVCTSGPGGGTTAPGAVVTVLLGHSPGSVLSENQAYYVSAPSGELYLVTRGKRFKLPSSSVAIALGYGTARPIEVPALWLNTITQGPDFVAQAVPGLGQPGPVIDGKQSLVGQIYQARNPAIGTEQNYLVRRDGLAALSRTGAALLLTTPSTRQAYPDGPIEAVQVTPDALSGLAISATAGIANDLPPDPPEIVTPSPGAQPCLRQDPSAGPGQPMVAESLPDAQVAQASVPLGTHQAGTTADRVAIPAGQGVLARDQPAPGAAPGVTYLVTEVGEKYPLADTETVTALGYTESAAVPIPMQLLDLLPTGPVLSVNAARQTQTVRS</sequence>
<dbReference type="EMBL" id="CP150484">
    <property type="protein sequence ID" value="WYW17514.1"/>
    <property type="molecule type" value="Genomic_DNA"/>
</dbReference>
<evidence type="ECO:0000313" key="1">
    <source>
        <dbReference type="EMBL" id="WYW17514.1"/>
    </source>
</evidence>
<reference evidence="1" key="1">
    <citation type="submission" date="2023-10" db="EMBL/GenBank/DDBJ databases">
        <title>Whole genome sequencing of actinobacterial strain Amycolatopsis sp. (BCA-696) identifies the underlying plant growth-promoting genes.</title>
        <authorList>
            <person name="Gandham P."/>
            <person name="Vadla N."/>
            <person name="Saji A."/>
            <person name="Srinivas V."/>
            <person name="Ruperao P."/>
            <person name="Selvanayagam S."/>
            <person name="Saxena R.K."/>
            <person name="Rathore A."/>
            <person name="Gopalakrishnan S."/>
            <person name="Thakur V."/>
        </authorList>
    </citation>
    <scope>NUCLEOTIDE SEQUENCE</scope>
    <source>
        <strain evidence="1">BCA-696</strain>
    </source>
</reference>
<accession>A0ACD5BE76</accession>
<organism evidence="1 2">
    <name type="scientific">Amycolatopsis coloradensis</name>
    <dbReference type="NCBI Taxonomy" id="76021"/>
    <lineage>
        <taxon>Bacteria</taxon>
        <taxon>Bacillati</taxon>
        <taxon>Actinomycetota</taxon>
        <taxon>Actinomycetes</taxon>
        <taxon>Pseudonocardiales</taxon>
        <taxon>Pseudonocardiaceae</taxon>
        <taxon>Amycolatopsis</taxon>
    </lineage>
</organism>
<evidence type="ECO:0000313" key="2">
    <source>
        <dbReference type="Proteomes" id="UP001456344"/>
    </source>
</evidence>
<gene>
    <name evidence="1" type="primary">eccB</name>
    <name evidence="1" type="ORF">LCL61_18355</name>
</gene>